<dbReference type="InterPro" id="IPR026704">
    <property type="entry name" value="KATNIP"/>
</dbReference>
<keyword evidence="4" id="KW-1185">Reference proteome</keyword>
<feature type="domain" description="KATNIP" evidence="2">
    <location>
        <begin position="211"/>
        <end position="374"/>
    </location>
</feature>
<accession>A0A8C4QKI9</accession>
<evidence type="ECO:0000313" key="4">
    <source>
        <dbReference type="Proteomes" id="UP000694388"/>
    </source>
</evidence>
<dbReference type="Proteomes" id="UP000694388">
    <property type="component" value="Unplaced"/>
</dbReference>
<dbReference type="PANTHER" id="PTHR21534">
    <property type="entry name" value="KATANIN-INTERACTING PROTEIN"/>
    <property type="match status" value="1"/>
</dbReference>
<feature type="compositionally biased region" description="Polar residues" evidence="1">
    <location>
        <begin position="80"/>
        <end position="100"/>
    </location>
</feature>
<dbReference type="InterPro" id="IPR027859">
    <property type="entry name" value="KATNIP_dom"/>
</dbReference>
<dbReference type="Ensembl" id="ENSEBUT00000017450.1">
    <property type="protein sequence ID" value="ENSEBUP00000016874.1"/>
    <property type="gene ID" value="ENSEBUG00000010577.1"/>
</dbReference>
<dbReference type="Ensembl" id="ENSEBUT00000017542.1">
    <property type="protein sequence ID" value="ENSEBUP00000016966.1"/>
    <property type="gene ID" value="ENSEBUG00000010577.1"/>
</dbReference>
<feature type="domain" description="KATNIP" evidence="2">
    <location>
        <begin position="469"/>
        <end position="785"/>
    </location>
</feature>
<protein>
    <recommendedName>
        <fullName evidence="2">KATNIP domain-containing protein</fullName>
    </recommendedName>
</protein>
<evidence type="ECO:0000259" key="2">
    <source>
        <dbReference type="Pfam" id="PF14652"/>
    </source>
</evidence>
<evidence type="ECO:0000313" key="3">
    <source>
        <dbReference type="Ensembl" id="ENSEBUP00000016874.1"/>
    </source>
</evidence>
<feature type="region of interest" description="Disordered" evidence="1">
    <location>
        <begin position="80"/>
        <end position="101"/>
    </location>
</feature>
<evidence type="ECO:0000256" key="1">
    <source>
        <dbReference type="SAM" id="MobiDB-lite"/>
    </source>
</evidence>
<dbReference type="Ensembl" id="ENSEBUT00000017498.1">
    <property type="protein sequence ID" value="ENSEBUP00000016922.1"/>
    <property type="gene ID" value="ENSEBUG00000010577.1"/>
</dbReference>
<dbReference type="GeneTree" id="ENSGT00390000004566"/>
<organism evidence="3 4">
    <name type="scientific">Eptatretus burgeri</name>
    <name type="common">Inshore hagfish</name>
    <dbReference type="NCBI Taxonomy" id="7764"/>
    <lineage>
        <taxon>Eukaryota</taxon>
        <taxon>Metazoa</taxon>
        <taxon>Chordata</taxon>
        <taxon>Craniata</taxon>
        <taxon>Vertebrata</taxon>
        <taxon>Cyclostomata</taxon>
        <taxon>Myxini</taxon>
        <taxon>Myxiniformes</taxon>
        <taxon>Myxinidae</taxon>
        <taxon>Eptatretinae</taxon>
        <taxon>Eptatretus</taxon>
    </lineage>
</organism>
<dbReference type="Ensembl" id="ENSEBUT00000017473.1">
    <property type="protein sequence ID" value="ENSEBUP00000016897.1"/>
    <property type="gene ID" value="ENSEBUG00000010577.1"/>
</dbReference>
<dbReference type="AlphaFoldDB" id="A0A8C4QKI9"/>
<name>A0A8C4QKI9_EPTBU</name>
<sequence>MASIKKEKNKKSNIISDEKHFSFPTRFMHQDIPMDGKRSQKHAFTETSSEGGFAIRRPGSFTSLLPNWAPLSNVHMQWHSQTSLPPLPQAENSRNSTDTLDFTRRSKGKHLEVFKDRRTPTLHTTPAKGCARSHSLNLRPVSGISPAKGFRVTPLQNGLSRSASHRITQSESSDFKLNVTRSNSATNIDQSPTGHFNPKLKTQLHSSLPRPTKSFQDTKEQKAKHVIPMEPPFPIPERPFGQHLCLDIISSWGDRHLVGLTGVEIFTEMGKMASLAQIQACPTNTIQLSDPERASQLVSNLLDGVNRTHDDAHMWVTPILPGYFPQVHIWLEKPSHLALLRLWNYNKSRVHAVRGARKVQISLDGVLIFCGEIARASGSLTGGMENFGDTILFTLDEDILEGVAQHDPDLQTSEGQMESLRMDRMLGIRPRTIDVTATKTVWQPDYAESTPQENTAETNGCFTGSRLELHFTSTWGHRECVGLTGLEVIGTDGDTLPVTSSMLSVYNENFRQLFKSAPLDRLVNGMNLTWKPELMWLTSFSPDKPLLLVISFSKPETMAGLRIWNYNEPNEETCKGARTVKVILDGCTISPPIGYLFRRGPGHCHFDFVQEIPFQGMGLNMESGQSLLDKSQSFQMVEQLSVDYELPLMPCGFVFQVQLLTSWGDPHYIGLNGLEVYDALGKRMSLTVNNIAAFLESVNVLEGTQGDVRTPDKLIDGVNNTYDGCHMWLVPQLPNMVNRVYIIFDEPVAISMLKLWNYSKTPERGVKEFGVLVDDLLVYTGLLKRSRLSWSLDDMPPVPCHTITFTDRLVPASRSQLLTRKKVKAEQWL</sequence>
<dbReference type="PANTHER" id="PTHR21534:SF0">
    <property type="entry name" value="KATANIN-INTERACTING PROTEIN"/>
    <property type="match status" value="1"/>
</dbReference>
<reference evidence="3" key="1">
    <citation type="submission" date="2025-05" db="UniProtKB">
        <authorList>
            <consortium name="Ensembl"/>
        </authorList>
    </citation>
    <scope>IDENTIFICATION</scope>
</reference>
<dbReference type="Pfam" id="PF14652">
    <property type="entry name" value="DUF4457"/>
    <property type="match status" value="2"/>
</dbReference>
<dbReference type="OMA" id="IAENDKC"/>
<proteinExistence type="predicted"/>